<keyword evidence="2" id="KW-0433">Leucine-rich repeat</keyword>
<keyword evidence="6" id="KW-0175">Coiled coil</keyword>
<name>U5DGN4_AMBTC</name>
<dbReference type="OMA" id="NWEELEC"/>
<keyword evidence="11" id="KW-1185">Reference proteome</keyword>
<dbReference type="InterPro" id="IPR002182">
    <property type="entry name" value="NB-ARC"/>
</dbReference>
<dbReference type="PANTHER" id="PTHR33463">
    <property type="entry name" value="NB-ARC DOMAIN-CONTAINING PROTEIN-RELATED"/>
    <property type="match status" value="1"/>
</dbReference>
<dbReference type="EMBL" id="KI392068">
    <property type="protein sequence ID" value="ERN19578.1"/>
    <property type="molecule type" value="Genomic_DNA"/>
</dbReference>
<evidence type="ECO:0000313" key="11">
    <source>
        <dbReference type="Proteomes" id="UP000017836"/>
    </source>
</evidence>
<sequence length="525" mass="59759">MSLATLPISLVAFLKFVSSPITHHIGYLVKSRKKVQDLEVDVGRLKARTEDLNREITDADRNGMVPTSQVGGWIRRARTKLMKLLRTRARTIDALEGVSKLPLQLQIGQAYDKETKDDVWAMLDIDNIRVPRPDAQNKCKVIITTRKIDVCNQMGTDTNIKVDILQNSEAWGLFCEKATRVVDLPAIKPHAEAVVKECGGLPLAITTVGSAMRRQRSIAVWKNALQALREASTEIEGMESKVYLPLKFSYEALKVENIKECFLAHSWKFKSRGCKKQRPSYKKLIGSCMLQRCPTSERRVKLHDVICDLAVWIGSSTGKFVVEAGLGLMETRKLQCGKLLNGLVDIPPLQELKHLQALNLRKTNMERLPQGLEELVTLKVLDLRGTVIQSLPPSLSNLRNLRCLLLSDCYRLVDIPLLQELKHLQSLNLRETKIERLPQGLEELVNLNYLDLEGTQQLKIFEHGMISRLTCLEEVNIFECGFKEWKLEGDEEHRSDDTRYQDRKVKRGEGSWAANWEELECMTRL</sequence>
<dbReference type="InterPro" id="IPR003591">
    <property type="entry name" value="Leu-rich_rpt_typical-subtyp"/>
</dbReference>
<accession>U5DGN4</accession>
<dbReference type="InterPro" id="IPR032675">
    <property type="entry name" value="LRR_dom_sf"/>
</dbReference>
<dbReference type="PANTHER" id="PTHR33463:SF209">
    <property type="entry name" value="DISEASE RESISTANCE PROTEIN RPS2-LIKE"/>
    <property type="match status" value="1"/>
</dbReference>
<dbReference type="Gene3D" id="3.80.10.10">
    <property type="entry name" value="Ribonuclease Inhibitor"/>
    <property type="match status" value="1"/>
</dbReference>
<keyword evidence="4" id="KW-0611">Plant defense</keyword>
<evidence type="ECO:0000259" key="8">
    <source>
        <dbReference type="Pfam" id="PF00931"/>
    </source>
</evidence>
<evidence type="ECO:0000256" key="5">
    <source>
        <dbReference type="ARBA" id="ARBA00022840"/>
    </source>
</evidence>
<evidence type="ECO:0000256" key="3">
    <source>
        <dbReference type="ARBA" id="ARBA00022737"/>
    </source>
</evidence>
<dbReference type="Pfam" id="PF00931">
    <property type="entry name" value="NB-ARC"/>
    <property type="match status" value="1"/>
</dbReference>
<dbReference type="GO" id="GO:0005524">
    <property type="term" value="F:ATP binding"/>
    <property type="evidence" value="ECO:0007669"/>
    <property type="project" value="UniProtKB-KW"/>
</dbReference>
<dbReference type="SMART" id="SM00369">
    <property type="entry name" value="LRR_TYP"/>
    <property type="match status" value="3"/>
</dbReference>
<dbReference type="GO" id="GO:0006952">
    <property type="term" value="P:defense response"/>
    <property type="evidence" value="ECO:0007669"/>
    <property type="project" value="UniProtKB-KW"/>
</dbReference>
<dbReference type="Proteomes" id="UP000017836">
    <property type="component" value="Unassembled WGS sequence"/>
</dbReference>
<evidence type="ECO:0000256" key="7">
    <source>
        <dbReference type="SAM" id="SignalP"/>
    </source>
</evidence>
<dbReference type="InterPro" id="IPR050905">
    <property type="entry name" value="Plant_NBS-LRR"/>
</dbReference>
<dbReference type="eggNOG" id="KOG4658">
    <property type="taxonomic scope" value="Eukaryota"/>
</dbReference>
<dbReference type="AlphaFoldDB" id="U5DGN4"/>
<protein>
    <submittedName>
        <fullName evidence="10">Uncharacterized protein</fullName>
    </submittedName>
</protein>
<dbReference type="Pfam" id="PF23598">
    <property type="entry name" value="LRR_14"/>
    <property type="match status" value="1"/>
</dbReference>
<feature type="coiled-coil region" evidence="6">
    <location>
        <begin position="28"/>
        <end position="62"/>
    </location>
</feature>
<feature type="chain" id="PRO_5004658917" evidence="7">
    <location>
        <begin position="20"/>
        <end position="525"/>
    </location>
</feature>
<dbReference type="InterPro" id="IPR055414">
    <property type="entry name" value="LRR_R13L4/SHOC2-like"/>
</dbReference>
<keyword evidence="7" id="KW-0732">Signal</keyword>
<evidence type="ECO:0000256" key="4">
    <source>
        <dbReference type="ARBA" id="ARBA00022821"/>
    </source>
</evidence>
<dbReference type="PRINTS" id="PR00364">
    <property type="entry name" value="DISEASERSIST"/>
</dbReference>
<feature type="domain" description="NB-ARC" evidence="8">
    <location>
        <begin position="117"/>
        <end position="179"/>
    </location>
</feature>
<dbReference type="HOGENOM" id="CLU_519139_0_0_1"/>
<evidence type="ECO:0000256" key="1">
    <source>
        <dbReference type="ARBA" id="ARBA00008894"/>
    </source>
</evidence>
<dbReference type="Gramene" id="ERN19578">
    <property type="protein sequence ID" value="ERN19578"/>
    <property type="gene ID" value="AMTR_s00062p00105720"/>
</dbReference>
<dbReference type="Gene3D" id="1.10.8.430">
    <property type="entry name" value="Helical domain of apoptotic protease-activating factors"/>
    <property type="match status" value="1"/>
</dbReference>
<proteinExistence type="inferred from homology"/>
<dbReference type="GO" id="GO:0043531">
    <property type="term" value="F:ADP binding"/>
    <property type="evidence" value="ECO:0007669"/>
    <property type="project" value="InterPro"/>
</dbReference>
<gene>
    <name evidence="10" type="ORF">AMTR_s00062p00105720</name>
</gene>
<dbReference type="InterPro" id="IPR027417">
    <property type="entry name" value="P-loop_NTPase"/>
</dbReference>
<reference evidence="11" key="1">
    <citation type="journal article" date="2013" name="Science">
        <title>The Amborella genome and the evolution of flowering plants.</title>
        <authorList>
            <consortium name="Amborella Genome Project"/>
        </authorList>
    </citation>
    <scope>NUCLEOTIDE SEQUENCE [LARGE SCALE GENOMIC DNA]</scope>
</reference>
<evidence type="ECO:0000313" key="10">
    <source>
        <dbReference type="EMBL" id="ERN19578.1"/>
    </source>
</evidence>
<feature type="signal peptide" evidence="7">
    <location>
        <begin position="1"/>
        <end position="19"/>
    </location>
</feature>
<comment type="similarity">
    <text evidence="1">Belongs to the disease resistance NB-LRR family.</text>
</comment>
<organism evidence="10 11">
    <name type="scientific">Amborella trichopoda</name>
    <dbReference type="NCBI Taxonomy" id="13333"/>
    <lineage>
        <taxon>Eukaryota</taxon>
        <taxon>Viridiplantae</taxon>
        <taxon>Streptophyta</taxon>
        <taxon>Embryophyta</taxon>
        <taxon>Tracheophyta</taxon>
        <taxon>Spermatophyta</taxon>
        <taxon>Magnoliopsida</taxon>
        <taxon>Amborellales</taxon>
        <taxon>Amborellaceae</taxon>
        <taxon>Amborella</taxon>
    </lineage>
</organism>
<keyword evidence="5" id="KW-0547">Nucleotide-binding</keyword>
<evidence type="ECO:0000256" key="2">
    <source>
        <dbReference type="ARBA" id="ARBA00022614"/>
    </source>
</evidence>
<evidence type="ECO:0000259" key="9">
    <source>
        <dbReference type="Pfam" id="PF23598"/>
    </source>
</evidence>
<dbReference type="InterPro" id="IPR042197">
    <property type="entry name" value="Apaf_helical"/>
</dbReference>
<dbReference type="SUPFAM" id="SSF52058">
    <property type="entry name" value="L domain-like"/>
    <property type="match status" value="1"/>
</dbReference>
<keyword evidence="5" id="KW-0067">ATP-binding</keyword>
<keyword evidence="3" id="KW-0677">Repeat</keyword>
<dbReference type="SUPFAM" id="SSF52540">
    <property type="entry name" value="P-loop containing nucleoside triphosphate hydrolases"/>
    <property type="match status" value="1"/>
</dbReference>
<feature type="domain" description="Disease resistance R13L4/SHOC-2-like LRR" evidence="9">
    <location>
        <begin position="345"/>
        <end position="412"/>
    </location>
</feature>
<evidence type="ECO:0000256" key="6">
    <source>
        <dbReference type="SAM" id="Coils"/>
    </source>
</evidence>